<dbReference type="InterPro" id="IPR006342">
    <property type="entry name" value="FkbM_mtfrase"/>
</dbReference>
<dbReference type="EMBL" id="JAHOPB010000001">
    <property type="protein sequence ID" value="MBU8873156.1"/>
    <property type="molecule type" value="Genomic_DNA"/>
</dbReference>
<dbReference type="RefSeq" id="WP_216957418.1">
    <property type="nucleotide sequence ID" value="NZ_JAHOPB010000001.1"/>
</dbReference>
<sequence length="292" mass="32461">MLRSLLTVGRTFAAHPMTRDNQLAAWTRFAGWHLKSRLSSEVVAPWIGGQRLVVRRGMTGATGNLYFGLHEFMSMGLVLHFLRESDLFLDAGANVGTYTVLASGVCRARTVAIEADPETARDLARNVEINGLQALVTIRELALGPSDGKVMFTTGLGAMNQVVTEHRAGIRIVPQKTLDHVVGDAQPALLKLDVEKYEDQVLQGSIEVLKKPSLKVVALEATSDWSLKLFADLGFERAFYDPFTRILQREPNTLAFSDGKWTRSNEFFVRDWPFVEERLKSAKPVTVLGKTF</sequence>
<name>A0ABS6IFQ0_9HYPH</name>
<dbReference type="NCBIfam" id="TIGR01444">
    <property type="entry name" value="fkbM_fam"/>
    <property type="match status" value="1"/>
</dbReference>
<keyword evidence="2" id="KW-0808">Transferase</keyword>
<keyword evidence="2" id="KW-0489">Methyltransferase</keyword>
<comment type="caution">
    <text evidence="2">The sequence shown here is derived from an EMBL/GenBank/DDBJ whole genome shotgun (WGS) entry which is preliminary data.</text>
</comment>
<proteinExistence type="predicted"/>
<protein>
    <submittedName>
        <fullName evidence="2">FkbM family methyltransferase</fullName>
    </submittedName>
</protein>
<dbReference type="PANTHER" id="PTHR34203">
    <property type="entry name" value="METHYLTRANSFERASE, FKBM FAMILY PROTEIN"/>
    <property type="match status" value="1"/>
</dbReference>
<dbReference type="Pfam" id="PF05050">
    <property type="entry name" value="Methyltransf_21"/>
    <property type="match status" value="1"/>
</dbReference>
<dbReference type="Proteomes" id="UP000727907">
    <property type="component" value="Unassembled WGS sequence"/>
</dbReference>
<dbReference type="GO" id="GO:0008168">
    <property type="term" value="F:methyltransferase activity"/>
    <property type="evidence" value="ECO:0007669"/>
    <property type="project" value="UniProtKB-KW"/>
</dbReference>
<dbReference type="PANTHER" id="PTHR34203:SF15">
    <property type="entry name" value="SLL1173 PROTEIN"/>
    <property type="match status" value="1"/>
</dbReference>
<dbReference type="InterPro" id="IPR052514">
    <property type="entry name" value="SAM-dependent_MTase"/>
</dbReference>
<evidence type="ECO:0000259" key="1">
    <source>
        <dbReference type="Pfam" id="PF05050"/>
    </source>
</evidence>
<organism evidence="2 3">
    <name type="scientific">Reyranella humidisoli</name>
    <dbReference type="NCBI Taxonomy" id="2849149"/>
    <lineage>
        <taxon>Bacteria</taxon>
        <taxon>Pseudomonadati</taxon>
        <taxon>Pseudomonadota</taxon>
        <taxon>Alphaproteobacteria</taxon>
        <taxon>Hyphomicrobiales</taxon>
        <taxon>Reyranellaceae</taxon>
        <taxon>Reyranella</taxon>
    </lineage>
</organism>
<evidence type="ECO:0000313" key="2">
    <source>
        <dbReference type="EMBL" id="MBU8873156.1"/>
    </source>
</evidence>
<evidence type="ECO:0000313" key="3">
    <source>
        <dbReference type="Proteomes" id="UP000727907"/>
    </source>
</evidence>
<keyword evidence="3" id="KW-1185">Reference proteome</keyword>
<reference evidence="2 3" key="1">
    <citation type="submission" date="2021-06" db="EMBL/GenBank/DDBJ databases">
        <authorList>
            <person name="Lee D.H."/>
        </authorList>
    </citation>
    <scope>NUCLEOTIDE SEQUENCE [LARGE SCALE GENOMIC DNA]</scope>
    <source>
        <strain evidence="2 3">MMS21-HV4-11</strain>
    </source>
</reference>
<dbReference type="GO" id="GO:0032259">
    <property type="term" value="P:methylation"/>
    <property type="evidence" value="ECO:0007669"/>
    <property type="project" value="UniProtKB-KW"/>
</dbReference>
<feature type="domain" description="Methyltransferase FkbM" evidence="1">
    <location>
        <begin position="90"/>
        <end position="225"/>
    </location>
</feature>
<gene>
    <name evidence="2" type="ORF">KQ910_05245</name>
</gene>
<accession>A0ABS6IFQ0</accession>